<dbReference type="PANTHER" id="PTHR33121:SF70">
    <property type="entry name" value="SIGNALING PROTEIN YKOW"/>
    <property type="match status" value="1"/>
</dbReference>
<dbReference type="EMBL" id="VSSQ01050172">
    <property type="protein sequence ID" value="MPN04246.1"/>
    <property type="molecule type" value="Genomic_DNA"/>
</dbReference>
<comment type="caution">
    <text evidence="2">The sequence shown here is derived from an EMBL/GenBank/DDBJ whole genome shotgun (WGS) entry which is preliminary data.</text>
</comment>
<dbReference type="AlphaFoldDB" id="A0A645ES22"/>
<dbReference type="GO" id="GO:0071111">
    <property type="term" value="F:cyclic-guanylate-specific phosphodiesterase activity"/>
    <property type="evidence" value="ECO:0007669"/>
    <property type="project" value="InterPro"/>
</dbReference>
<accession>A0A645ES22</accession>
<dbReference type="PROSITE" id="PS50883">
    <property type="entry name" value="EAL"/>
    <property type="match status" value="1"/>
</dbReference>
<gene>
    <name evidence="2" type="ORF">SDC9_151482</name>
</gene>
<evidence type="ECO:0000259" key="1">
    <source>
        <dbReference type="PROSITE" id="PS50883"/>
    </source>
</evidence>
<dbReference type="Gene3D" id="3.20.20.450">
    <property type="entry name" value="EAL domain"/>
    <property type="match status" value="1"/>
</dbReference>
<dbReference type="InterPro" id="IPR001633">
    <property type="entry name" value="EAL_dom"/>
</dbReference>
<dbReference type="InterPro" id="IPR035919">
    <property type="entry name" value="EAL_sf"/>
</dbReference>
<proteinExistence type="predicted"/>
<feature type="domain" description="EAL" evidence="1">
    <location>
        <begin position="1"/>
        <end position="71"/>
    </location>
</feature>
<reference evidence="2" key="1">
    <citation type="submission" date="2019-08" db="EMBL/GenBank/DDBJ databases">
        <authorList>
            <person name="Kucharzyk K."/>
            <person name="Murdoch R.W."/>
            <person name="Higgins S."/>
            <person name="Loffler F."/>
        </authorList>
    </citation>
    <scope>NUCLEOTIDE SEQUENCE</scope>
</reference>
<dbReference type="InterPro" id="IPR050706">
    <property type="entry name" value="Cyclic-di-GMP_PDE-like"/>
</dbReference>
<protein>
    <recommendedName>
        <fullName evidence="1">EAL domain-containing protein</fullName>
    </recommendedName>
</protein>
<dbReference type="SUPFAM" id="SSF141868">
    <property type="entry name" value="EAL domain-like"/>
    <property type="match status" value="1"/>
</dbReference>
<dbReference type="PANTHER" id="PTHR33121">
    <property type="entry name" value="CYCLIC DI-GMP PHOSPHODIESTERASE PDEF"/>
    <property type="match status" value="1"/>
</dbReference>
<dbReference type="Pfam" id="PF00563">
    <property type="entry name" value="EAL"/>
    <property type="match status" value="1"/>
</dbReference>
<organism evidence="2">
    <name type="scientific">bioreactor metagenome</name>
    <dbReference type="NCBI Taxonomy" id="1076179"/>
    <lineage>
        <taxon>unclassified sequences</taxon>
        <taxon>metagenomes</taxon>
        <taxon>ecological metagenomes</taxon>
    </lineage>
</organism>
<name>A0A645ES22_9ZZZZ</name>
<sequence length="71" mass="8005">MKIPRKFIVGIDKDQKQKLFVSAMHQYCEQFGLGCIAEGVENEAEKQALHELGIHLMQGYVFGLPISEVNV</sequence>
<evidence type="ECO:0000313" key="2">
    <source>
        <dbReference type="EMBL" id="MPN04246.1"/>
    </source>
</evidence>